<comment type="catalytic activity">
    <reaction evidence="12 13">
        <text>L-threonine + hydrogencarbonate + ATP = L-threonylcarbamoyladenylate + diphosphate + H2O</text>
        <dbReference type="Rhea" id="RHEA:36407"/>
        <dbReference type="ChEBI" id="CHEBI:15377"/>
        <dbReference type="ChEBI" id="CHEBI:17544"/>
        <dbReference type="ChEBI" id="CHEBI:30616"/>
        <dbReference type="ChEBI" id="CHEBI:33019"/>
        <dbReference type="ChEBI" id="CHEBI:57926"/>
        <dbReference type="ChEBI" id="CHEBI:73682"/>
        <dbReference type="EC" id="2.7.7.87"/>
    </reaction>
</comment>
<evidence type="ECO:0000256" key="8">
    <source>
        <dbReference type="ARBA" id="ARBA00022695"/>
    </source>
</evidence>
<accession>A0A9X2S5L4</accession>
<dbReference type="EMBL" id="JANJZL010000008">
    <property type="protein sequence ID" value="MCR2044683.1"/>
    <property type="molecule type" value="Genomic_DNA"/>
</dbReference>
<dbReference type="Pfam" id="PF03481">
    <property type="entry name" value="Sua5_C"/>
    <property type="match status" value="1"/>
</dbReference>
<keyword evidence="10 13" id="KW-0067">ATP-binding</keyword>
<proteinExistence type="inferred from homology"/>
<dbReference type="GO" id="GO:0061710">
    <property type="term" value="F:L-threonylcarbamoyladenylate synthase"/>
    <property type="evidence" value="ECO:0007669"/>
    <property type="project" value="UniProtKB-EC"/>
</dbReference>
<dbReference type="PROSITE" id="PS51163">
    <property type="entry name" value="YRDC"/>
    <property type="match status" value="1"/>
</dbReference>
<dbReference type="GO" id="GO:0005524">
    <property type="term" value="F:ATP binding"/>
    <property type="evidence" value="ECO:0007669"/>
    <property type="project" value="UniProtKB-UniRule"/>
</dbReference>
<dbReference type="PANTHER" id="PTHR17490">
    <property type="entry name" value="SUA5"/>
    <property type="match status" value="1"/>
</dbReference>
<keyword evidence="9 13" id="KW-0547">Nucleotide-binding</keyword>
<dbReference type="GO" id="GO:0008033">
    <property type="term" value="P:tRNA processing"/>
    <property type="evidence" value="ECO:0007669"/>
    <property type="project" value="UniProtKB-KW"/>
</dbReference>
<feature type="binding site" evidence="14">
    <location>
        <position position="148"/>
    </location>
    <ligand>
        <name>ATP</name>
        <dbReference type="ChEBI" id="CHEBI:30616"/>
    </ligand>
</feature>
<dbReference type="PANTHER" id="PTHR17490:SF16">
    <property type="entry name" value="THREONYLCARBAMOYL-AMP SYNTHASE"/>
    <property type="match status" value="1"/>
</dbReference>
<comment type="caution">
    <text evidence="16">The sequence shown here is derived from an EMBL/GenBank/DDBJ whole genome shotgun (WGS) entry which is preliminary data.</text>
</comment>
<dbReference type="Pfam" id="PF01300">
    <property type="entry name" value="Sua5_yciO_yrdC"/>
    <property type="match status" value="1"/>
</dbReference>
<dbReference type="GO" id="GO:0005737">
    <property type="term" value="C:cytoplasm"/>
    <property type="evidence" value="ECO:0007669"/>
    <property type="project" value="UniProtKB-SubCell"/>
</dbReference>
<feature type="binding site" evidence="14">
    <location>
        <position position="122"/>
    </location>
    <ligand>
        <name>L-threonine</name>
        <dbReference type="ChEBI" id="CHEBI:57926"/>
    </ligand>
</feature>
<feature type="binding site" evidence="14">
    <location>
        <position position="146"/>
    </location>
    <ligand>
        <name>L-threonine</name>
        <dbReference type="ChEBI" id="CHEBI:57926"/>
    </ligand>
</feature>
<evidence type="ECO:0000256" key="7">
    <source>
        <dbReference type="ARBA" id="ARBA00022694"/>
    </source>
</evidence>
<dbReference type="GO" id="GO:0000049">
    <property type="term" value="F:tRNA binding"/>
    <property type="evidence" value="ECO:0007669"/>
    <property type="project" value="TreeGrafter"/>
</dbReference>
<evidence type="ECO:0000313" key="17">
    <source>
        <dbReference type="Proteomes" id="UP001142078"/>
    </source>
</evidence>
<evidence type="ECO:0000256" key="12">
    <source>
        <dbReference type="ARBA" id="ARBA00048366"/>
    </source>
</evidence>
<feature type="binding site" evidence="14">
    <location>
        <position position="72"/>
    </location>
    <ligand>
        <name>L-threonine</name>
        <dbReference type="ChEBI" id="CHEBI:57926"/>
    </ligand>
</feature>
<dbReference type="InterPro" id="IPR017945">
    <property type="entry name" value="DHBP_synth_RibB-like_a/b_dom"/>
</dbReference>
<dbReference type="FunFam" id="3.90.870.10:FF:000008">
    <property type="entry name" value="Threonylcarbamoyl-AMP synthase"/>
    <property type="match status" value="1"/>
</dbReference>
<keyword evidence="5 13" id="KW-0963">Cytoplasm</keyword>
<evidence type="ECO:0000256" key="1">
    <source>
        <dbReference type="ARBA" id="ARBA00004496"/>
    </source>
</evidence>
<feature type="binding site" evidence="14">
    <location>
        <position position="67"/>
    </location>
    <ligand>
        <name>ATP</name>
        <dbReference type="ChEBI" id="CHEBI:30616"/>
    </ligand>
</feature>
<feature type="binding site" evidence="14">
    <location>
        <position position="40"/>
    </location>
    <ligand>
        <name>L-threonine</name>
        <dbReference type="ChEBI" id="CHEBI:57926"/>
    </ligand>
</feature>
<evidence type="ECO:0000256" key="6">
    <source>
        <dbReference type="ARBA" id="ARBA00022679"/>
    </source>
</evidence>
<gene>
    <name evidence="16" type="ORF">NSA23_11255</name>
</gene>
<comment type="function">
    <text evidence="13">Required for the formation of a threonylcarbamoyl group on adenosine at position 37 (t(6)A37) in tRNAs that read codons beginning with adenine.</text>
</comment>
<organism evidence="16 17">
    <name type="scientific">Anaerosalibacter massiliensis</name>
    <dbReference type="NCBI Taxonomy" id="1347392"/>
    <lineage>
        <taxon>Bacteria</taxon>
        <taxon>Bacillati</taxon>
        <taxon>Bacillota</taxon>
        <taxon>Tissierellia</taxon>
        <taxon>Tissierellales</taxon>
        <taxon>Sporanaerobacteraceae</taxon>
        <taxon>Anaerosalibacter</taxon>
    </lineage>
</organism>
<keyword evidence="6 13" id="KW-0808">Transferase</keyword>
<evidence type="ECO:0000256" key="14">
    <source>
        <dbReference type="PIRSR" id="PIRSR004930-1"/>
    </source>
</evidence>
<dbReference type="Gene3D" id="3.40.50.11030">
    <property type="entry name" value="Threonylcarbamoyl-AMP synthase, C-terminal domain"/>
    <property type="match status" value="1"/>
</dbReference>
<evidence type="ECO:0000256" key="9">
    <source>
        <dbReference type="ARBA" id="ARBA00022741"/>
    </source>
</evidence>
<feature type="domain" description="YrdC-like" evidence="15">
    <location>
        <begin position="18"/>
        <end position="204"/>
    </location>
</feature>
<evidence type="ECO:0000256" key="13">
    <source>
        <dbReference type="PIRNR" id="PIRNR004930"/>
    </source>
</evidence>
<evidence type="ECO:0000256" key="11">
    <source>
        <dbReference type="ARBA" id="ARBA00029774"/>
    </source>
</evidence>
<protein>
    <recommendedName>
        <fullName evidence="4 13">Threonylcarbamoyl-AMP synthase</fullName>
        <shortName evidence="13">TC-AMP synthase</shortName>
        <ecNumber evidence="3 13">2.7.7.87</ecNumber>
    </recommendedName>
    <alternativeName>
        <fullName evidence="11 13">L-threonylcarbamoyladenylate synthase</fullName>
    </alternativeName>
</protein>
<feature type="binding site" evidence="14">
    <location>
        <position position="200"/>
    </location>
    <ligand>
        <name>ATP</name>
        <dbReference type="ChEBI" id="CHEBI:30616"/>
    </ligand>
</feature>
<feature type="binding site" evidence="14">
    <location>
        <position position="156"/>
    </location>
    <ligand>
        <name>ATP</name>
        <dbReference type="ChEBI" id="CHEBI:30616"/>
    </ligand>
</feature>
<dbReference type="RefSeq" id="WP_042678756.1">
    <property type="nucleotide sequence ID" value="NZ_CABKTM010000007.1"/>
</dbReference>
<name>A0A9X2S5L4_9FIRM</name>
<evidence type="ECO:0000256" key="4">
    <source>
        <dbReference type="ARBA" id="ARBA00015492"/>
    </source>
</evidence>
<dbReference type="InterPro" id="IPR050156">
    <property type="entry name" value="TC-AMP_synthase_SUA5"/>
</dbReference>
<dbReference type="InterPro" id="IPR038385">
    <property type="entry name" value="Sua5/YwlC_C"/>
</dbReference>
<dbReference type="GO" id="GO:0003725">
    <property type="term" value="F:double-stranded RNA binding"/>
    <property type="evidence" value="ECO:0007669"/>
    <property type="project" value="UniProtKB-UniRule"/>
</dbReference>
<dbReference type="InterPro" id="IPR010923">
    <property type="entry name" value="T(6)A37_SUA5"/>
</dbReference>
<evidence type="ECO:0000256" key="2">
    <source>
        <dbReference type="ARBA" id="ARBA00007663"/>
    </source>
</evidence>
<dbReference type="NCBIfam" id="TIGR00057">
    <property type="entry name" value="L-threonylcarbamoyladenylate synthase"/>
    <property type="match status" value="1"/>
</dbReference>
<dbReference type="InterPro" id="IPR006070">
    <property type="entry name" value="Sua5-like_dom"/>
</dbReference>
<dbReference type="SUPFAM" id="SSF55821">
    <property type="entry name" value="YrdC/RibB"/>
    <property type="match status" value="1"/>
</dbReference>
<feature type="binding site" evidence="14">
    <location>
        <position position="241"/>
    </location>
    <ligand>
        <name>ATP</name>
        <dbReference type="ChEBI" id="CHEBI:30616"/>
    </ligand>
</feature>
<feature type="binding site" evidence="14">
    <location>
        <position position="186"/>
    </location>
    <ligand>
        <name>L-threonine</name>
        <dbReference type="ChEBI" id="CHEBI:57926"/>
    </ligand>
</feature>
<evidence type="ECO:0000256" key="10">
    <source>
        <dbReference type="ARBA" id="ARBA00022840"/>
    </source>
</evidence>
<comment type="similarity">
    <text evidence="2 13">Belongs to the SUA5 family.</text>
</comment>
<evidence type="ECO:0000256" key="5">
    <source>
        <dbReference type="ARBA" id="ARBA00022490"/>
    </source>
</evidence>
<keyword evidence="7 13" id="KW-0819">tRNA processing</keyword>
<feature type="binding site" evidence="14">
    <location>
        <position position="126"/>
    </location>
    <ligand>
        <name>L-threonine</name>
        <dbReference type="ChEBI" id="CHEBI:57926"/>
    </ligand>
</feature>
<dbReference type="InterPro" id="IPR005145">
    <property type="entry name" value="Sua5_C"/>
</dbReference>
<dbReference type="GO" id="GO:0006450">
    <property type="term" value="P:regulation of translational fidelity"/>
    <property type="evidence" value="ECO:0007669"/>
    <property type="project" value="TreeGrafter"/>
</dbReference>
<evidence type="ECO:0000256" key="3">
    <source>
        <dbReference type="ARBA" id="ARBA00012584"/>
    </source>
</evidence>
<dbReference type="Gene3D" id="3.90.870.10">
    <property type="entry name" value="DHBP synthase"/>
    <property type="match status" value="1"/>
</dbReference>
<reference evidence="16" key="1">
    <citation type="submission" date="2022-07" db="EMBL/GenBank/DDBJ databases">
        <title>Enhanced cultured diversity of the mouse gut microbiota enables custom-made synthetic communities.</title>
        <authorList>
            <person name="Afrizal A."/>
        </authorList>
    </citation>
    <scope>NUCLEOTIDE SEQUENCE</scope>
    <source>
        <strain evidence="16">DSM 29482</strain>
    </source>
</reference>
<dbReference type="Proteomes" id="UP001142078">
    <property type="component" value="Unassembled WGS sequence"/>
</dbReference>
<dbReference type="PIRSF" id="PIRSF004930">
    <property type="entry name" value="Tln_factor_SUA5"/>
    <property type="match status" value="1"/>
</dbReference>
<keyword evidence="8 13" id="KW-0548">Nucleotidyltransferase</keyword>
<keyword evidence="17" id="KW-1185">Reference proteome</keyword>
<comment type="subcellular location">
    <subcellularLocation>
        <location evidence="1 13">Cytoplasm</location>
    </subcellularLocation>
</comment>
<dbReference type="AlphaFoldDB" id="A0A9X2S5L4"/>
<dbReference type="EC" id="2.7.7.87" evidence="3 13"/>
<evidence type="ECO:0000259" key="15">
    <source>
        <dbReference type="PROSITE" id="PS51163"/>
    </source>
</evidence>
<dbReference type="OrthoDB" id="9814580at2"/>
<evidence type="ECO:0000313" key="16">
    <source>
        <dbReference type="EMBL" id="MCR2044683.1"/>
    </source>
</evidence>
<dbReference type="FunFam" id="3.40.50.11030:FF:000001">
    <property type="entry name" value="Threonylcarbamoyl-AMP synthase"/>
    <property type="match status" value="1"/>
</dbReference>
<sequence length="352" mass="38761">MVRIETIVEKVEKDNPDIKTIYKAADIIKKGGVVAFPTETVYGLGANSFDDKAIDKIFIAKGRPQDNPLILHVNNVEEVYLLVETVDKKAKKVMESFWPGPLTLIFKKSEKVSKKLTGGLSTVAIRMPKHKIASEIIKYSKVPIAAPSANLSGKPSPTNAEHVIRDLYGRVDMIIDGGDTGIGVESTVLDISQDIPTILRPGGVTYEDLIKIFPKVEYDQSIIKDDEDIVPKSPGQKYKHYAPKAKMIVFSGNIEDIPSAIKKYSKKAEEEGKKLGIMATEETKKEYSGENILVVGSRKEKDTIAKNLFKVLRQFDDLNVDIILAEGVDTTGIGTAIMNRMKKACGGNIIKV</sequence>
<feature type="binding site" evidence="14">
    <location>
        <position position="63"/>
    </location>
    <ligand>
        <name>ATP</name>
        <dbReference type="ChEBI" id="CHEBI:30616"/>
    </ligand>
</feature>